<dbReference type="RefSeq" id="WP_189732963.1">
    <property type="nucleotide sequence ID" value="NZ_BMRL01000001.1"/>
</dbReference>
<feature type="chain" id="PRO_5047243238" description="Secreted protein" evidence="2">
    <location>
        <begin position="27"/>
        <end position="195"/>
    </location>
</feature>
<feature type="compositionally biased region" description="Low complexity" evidence="1">
    <location>
        <begin position="46"/>
        <end position="62"/>
    </location>
</feature>
<comment type="caution">
    <text evidence="3">The sequence shown here is derived from an EMBL/GenBank/DDBJ whole genome shotgun (WGS) entry which is preliminary data.</text>
</comment>
<dbReference type="EMBL" id="BNEC01000005">
    <property type="protein sequence ID" value="GHI74027.1"/>
    <property type="molecule type" value="Genomic_DNA"/>
</dbReference>
<evidence type="ECO:0000256" key="2">
    <source>
        <dbReference type="SAM" id="SignalP"/>
    </source>
</evidence>
<proteinExistence type="predicted"/>
<feature type="region of interest" description="Disordered" evidence="1">
    <location>
        <begin position="30"/>
        <end position="67"/>
    </location>
</feature>
<organism evidence="3 4">
    <name type="scientific">Streptomyces nojiriensis</name>
    <dbReference type="NCBI Taxonomy" id="66374"/>
    <lineage>
        <taxon>Bacteria</taxon>
        <taxon>Bacillati</taxon>
        <taxon>Actinomycetota</taxon>
        <taxon>Actinomycetes</taxon>
        <taxon>Kitasatosporales</taxon>
        <taxon>Streptomycetaceae</taxon>
        <taxon>Streptomyces</taxon>
    </lineage>
</organism>
<feature type="signal peptide" evidence="2">
    <location>
        <begin position="1"/>
        <end position="26"/>
    </location>
</feature>
<evidence type="ECO:0008006" key="5">
    <source>
        <dbReference type="Google" id="ProtNLM"/>
    </source>
</evidence>
<keyword evidence="2" id="KW-0732">Signal</keyword>
<reference evidence="4" key="1">
    <citation type="submission" date="2023-07" db="EMBL/GenBank/DDBJ databases">
        <title>Whole genome shotgun sequence of Streptomyces nojiriensis NBRC 13794.</title>
        <authorList>
            <person name="Komaki H."/>
            <person name="Tamura T."/>
        </authorList>
    </citation>
    <scope>NUCLEOTIDE SEQUENCE [LARGE SCALE GENOMIC DNA]</scope>
    <source>
        <strain evidence="4">NBRC 13794</strain>
    </source>
</reference>
<evidence type="ECO:0000256" key="1">
    <source>
        <dbReference type="SAM" id="MobiDB-lite"/>
    </source>
</evidence>
<name>A0ABQ3T1H6_9ACTN</name>
<dbReference type="GeneID" id="95592245"/>
<gene>
    <name evidence="3" type="ORF">Snoj_79450</name>
</gene>
<sequence>MSIRHTVKVRRGAAVTVAAVMALTLAGCGGGDDPKSKDPQRPSAPQSQGAGSQVAPSQAQSSAPPPVIATVDGANGMVLTINSATRDAGGFLTVNGQLKNNGKEPFVGTSAWRGNELTQSGESVAGATLVDKAAKKRYYVLRDTDGRCLCTTGISSVGAGQTVPIFIQFPAPPTSTTEVEFSLPTFATAVVKVSG</sequence>
<accession>A0ABQ3T1H6</accession>
<keyword evidence="4" id="KW-1185">Reference proteome</keyword>
<dbReference type="PROSITE" id="PS51257">
    <property type="entry name" value="PROKAR_LIPOPROTEIN"/>
    <property type="match status" value="1"/>
</dbReference>
<protein>
    <recommendedName>
        <fullName evidence="5">Secreted protein</fullName>
    </recommendedName>
</protein>
<dbReference type="Proteomes" id="UP000613974">
    <property type="component" value="Unassembled WGS sequence"/>
</dbReference>
<evidence type="ECO:0000313" key="3">
    <source>
        <dbReference type="EMBL" id="GHI74027.1"/>
    </source>
</evidence>
<evidence type="ECO:0000313" key="4">
    <source>
        <dbReference type="Proteomes" id="UP000613974"/>
    </source>
</evidence>